<dbReference type="Pfam" id="PF07705">
    <property type="entry name" value="CARDB"/>
    <property type="match status" value="4"/>
</dbReference>
<comment type="subcellular location">
    <subcellularLocation>
        <location evidence="1">Secreted</location>
    </subcellularLocation>
</comment>
<dbReference type="Pfam" id="PF08548">
    <property type="entry name" value="Peptidase_M10_C"/>
    <property type="match status" value="1"/>
</dbReference>
<reference evidence="5" key="1">
    <citation type="submission" date="2019-02" db="EMBL/GenBank/DDBJ databases">
        <authorList>
            <person name="Gruber-Vodicka R. H."/>
            <person name="Seah K. B. B."/>
        </authorList>
    </citation>
    <scope>NUCLEOTIDE SEQUENCE</scope>
    <source>
        <strain evidence="5">BECK_M7</strain>
    </source>
</reference>
<dbReference type="InterPro" id="IPR011635">
    <property type="entry name" value="CARDB"/>
</dbReference>
<evidence type="ECO:0000256" key="1">
    <source>
        <dbReference type="ARBA" id="ARBA00004613"/>
    </source>
</evidence>
<proteinExistence type="predicted"/>
<organism evidence="5">
    <name type="scientific">Candidatus Kentrum sp. LFY</name>
    <dbReference type="NCBI Taxonomy" id="2126342"/>
    <lineage>
        <taxon>Bacteria</taxon>
        <taxon>Pseudomonadati</taxon>
        <taxon>Pseudomonadota</taxon>
        <taxon>Gammaproteobacteria</taxon>
        <taxon>Candidatus Kentrum</taxon>
    </lineage>
</organism>
<keyword evidence="3" id="KW-0677">Repeat</keyword>
<dbReference type="InterPro" id="IPR011049">
    <property type="entry name" value="Serralysin-like_metalloprot_C"/>
</dbReference>
<dbReference type="GO" id="GO:0005615">
    <property type="term" value="C:extracellular space"/>
    <property type="evidence" value="ECO:0007669"/>
    <property type="project" value="InterPro"/>
</dbReference>
<evidence type="ECO:0000256" key="2">
    <source>
        <dbReference type="ARBA" id="ARBA00022525"/>
    </source>
</evidence>
<dbReference type="GO" id="GO:0008237">
    <property type="term" value="F:metallopeptidase activity"/>
    <property type="evidence" value="ECO:0007669"/>
    <property type="project" value="InterPro"/>
</dbReference>
<keyword evidence="5" id="KW-0645">Protease</keyword>
<name>A0A450U9P4_9GAMM</name>
<dbReference type="SUPFAM" id="SSF55486">
    <property type="entry name" value="Metalloproteases ('zincins'), catalytic domain"/>
    <property type="match status" value="1"/>
</dbReference>
<dbReference type="InterPro" id="IPR007280">
    <property type="entry name" value="Peptidase_C_arc/bac"/>
</dbReference>
<keyword evidence="2" id="KW-0964">Secreted</keyword>
<protein>
    <submittedName>
        <fullName evidence="5">Serine protease, subtilase family</fullName>
    </submittedName>
</protein>
<evidence type="ECO:0000259" key="4">
    <source>
        <dbReference type="SMART" id="SM00235"/>
    </source>
</evidence>
<dbReference type="EMBL" id="CAADFF010000012">
    <property type="protein sequence ID" value="VFJ88774.1"/>
    <property type="molecule type" value="Genomic_DNA"/>
</dbReference>
<dbReference type="GO" id="GO:0005509">
    <property type="term" value="F:calcium ion binding"/>
    <property type="evidence" value="ECO:0007669"/>
    <property type="project" value="InterPro"/>
</dbReference>
<dbReference type="Gene3D" id="3.40.390.10">
    <property type="entry name" value="Collagenase (Catalytic Domain)"/>
    <property type="match status" value="1"/>
</dbReference>
<dbReference type="InterPro" id="IPR034033">
    <property type="entry name" value="Serralysin-like"/>
</dbReference>
<dbReference type="GO" id="GO:0008270">
    <property type="term" value="F:zinc ion binding"/>
    <property type="evidence" value="ECO:0007669"/>
    <property type="project" value="InterPro"/>
</dbReference>
<sequence>MPDIESNLDTRGRLNLNGSVTSIIERSGDTDWFRIRLDAGQRVRFDLQGSPTGHGTLRDTYLQGIYDSSGNLIGGTSNDDGGTGLDSRVDFTASRTGYYYVSAGAYSTRTGTYRLTATTLSGYLPNRPDLVIRSGTASGNFSAGSRIYANVGVANEGTAPAGSSYVGYYLSTDRTITLSDTRLSQDYTGALGTGRSEFDYQYFNLPTNLAAGTYYIGAIADYTGAVGESNEGNNTRVLRSFTISANDDFTSDTGTQGRLDLGGSATGNIERGGDTDWFRIHLDAGQRVRFDLEGSPTGRGTLGDTYLRGIHDSSGSLISGTTNDDGGTSLNSRVTFTASSTGYYYISAGAYSSRTGTYRLTATLSGLPSTSPDLVVIGGSVSGNPSAGGSIQANVTVKNQGTARAGASHVGYYLSTDSTITTSDTRLGRDDVGTLNPNGTESDSESFLLPDNLIAGRTYYIGAIADYDGTVSESNEGNNARVLRSFTVPLGRPDLTVTGGTVTGELTPGGRIQVGATVTNRGTATPPEPSRIGYYLSTDSAIETSDTRLGYDFTGTLNPGRSESDSESFLLPTTLVAGRTYYIGAIADYDGTVSESNEGNNARILRSFTVSGRPDLVVGSGTVTGNFTPGGRIEARATVTNRGTAAAGPSRVGYYLSTDSTITISDTRLGYDHTDSLNRNGSDSDSRSLILPTSLVPGSYYIGAIADYTGAVGESNEGNNTRVLRSFTISANDDFTSDTGTQGRLDLGGSATGNIERGGDTDWFRIHLDAGQRVRFDLEGSPTGRGTLGDTYLRGIHDSSGSLISGTTNDDGGTSLNSRVTFTASSTGYYYISAGAYSSSGTGTYRLTATALAAARGGIDRSITRVTSVSVPAAVDDSIDNLVGNTKWGGAIGSGTRLSYSFSSAGSTFNYQNTNMPGYSNMRAILGDSFHALNRAQQQAATSVIDLMSNVCDITFERVEDTSLGAGDIRWTVSNSSSLSTARVADFPSSFPSGGDIWIGPSTQYSNPVSGQYGYHTFLHELGHAVGLEHPHHGRPAPETGEDQMKYSVMSYRDFHPDELDGYETHYYPTTLMLNDIAALQYLYGANTSYNSGDDQYSWGSTDSVYACIWDSGGNDTINASNQGDSCTIDLGEGQWSSIGRAFYNGQGNVRDNLTIAYGAVIENAIGSRYSDTIIGNQHGNRIGGGAGNDTLTGGNGADIFRFVSTAEGTDAITDFTSGLDKIEVVSPNFGNLSVGTLSSDRFRSVGTTLTNANAVFLYDNGTGSLSFDRDGYDSAAPVRIATLTGNRNLAFSDIQVAAA</sequence>
<dbReference type="GO" id="GO:0006508">
    <property type="term" value="P:proteolysis"/>
    <property type="evidence" value="ECO:0007669"/>
    <property type="project" value="UniProtKB-KW"/>
</dbReference>
<evidence type="ECO:0000256" key="3">
    <source>
        <dbReference type="ARBA" id="ARBA00022737"/>
    </source>
</evidence>
<dbReference type="SUPFAM" id="SSF89260">
    <property type="entry name" value="Collagen-binding domain"/>
    <property type="match status" value="2"/>
</dbReference>
<accession>A0A450U9P4</accession>
<dbReference type="CDD" id="cd04277">
    <property type="entry name" value="ZnMc_serralysin_like"/>
    <property type="match status" value="1"/>
</dbReference>
<dbReference type="Gene3D" id="2.60.40.10">
    <property type="entry name" value="Immunoglobulins"/>
    <property type="match status" value="4"/>
</dbReference>
<evidence type="ECO:0000313" key="5">
    <source>
        <dbReference type="EMBL" id="VFJ88774.1"/>
    </source>
</evidence>
<dbReference type="Pfam" id="PF04151">
    <property type="entry name" value="PPC"/>
    <property type="match status" value="3"/>
</dbReference>
<dbReference type="InterPro" id="IPR006026">
    <property type="entry name" value="Peptidase_Metallo"/>
</dbReference>
<dbReference type="InterPro" id="IPR013858">
    <property type="entry name" value="Peptidase_M10B_C"/>
</dbReference>
<feature type="domain" description="Peptidase metallopeptidase" evidence="4">
    <location>
        <begin position="884"/>
        <end position="1086"/>
    </location>
</feature>
<dbReference type="InterPro" id="IPR024079">
    <property type="entry name" value="MetalloPept_cat_dom_sf"/>
</dbReference>
<dbReference type="Gene3D" id="2.150.10.10">
    <property type="entry name" value="Serralysin-like metalloprotease, C-terminal"/>
    <property type="match status" value="1"/>
</dbReference>
<keyword evidence="5" id="KW-0378">Hydrolase</keyword>
<dbReference type="SMART" id="SM00235">
    <property type="entry name" value="ZnMc"/>
    <property type="match status" value="1"/>
</dbReference>
<gene>
    <name evidence="5" type="ORF">BECKLFY1418B_GA0070995_101210</name>
</gene>
<dbReference type="SUPFAM" id="SSF51120">
    <property type="entry name" value="beta-Roll"/>
    <property type="match status" value="1"/>
</dbReference>
<dbReference type="Gene3D" id="2.60.120.380">
    <property type="match status" value="3"/>
</dbReference>
<dbReference type="InterPro" id="IPR013783">
    <property type="entry name" value="Ig-like_fold"/>
</dbReference>